<dbReference type="Proteomes" id="UP000282060">
    <property type="component" value="Unassembled WGS sequence"/>
</dbReference>
<dbReference type="OrthoDB" id="6257667at2"/>
<evidence type="ECO:0008006" key="4">
    <source>
        <dbReference type="Google" id="ProtNLM"/>
    </source>
</evidence>
<comment type="caution">
    <text evidence="2">The sequence shown here is derived from an EMBL/GenBank/DDBJ whole genome shotgun (WGS) entry which is preliminary data.</text>
</comment>
<dbReference type="AlphaFoldDB" id="A0A431WFU1"/>
<reference evidence="2 3" key="1">
    <citation type="submission" date="2018-12" db="EMBL/GenBank/DDBJ databases">
        <authorList>
            <person name="Yu L."/>
        </authorList>
    </citation>
    <scope>NUCLEOTIDE SEQUENCE [LARGE SCALE GENOMIC DNA]</scope>
    <source>
        <strain evidence="2 3">HAW-EB5</strain>
    </source>
</reference>
<evidence type="ECO:0000313" key="2">
    <source>
        <dbReference type="EMBL" id="RTR34363.1"/>
    </source>
</evidence>
<gene>
    <name evidence="2" type="ORF">EKG39_01415</name>
</gene>
<feature type="chain" id="PRO_5019258171" description="Lipoprotein" evidence="1">
    <location>
        <begin position="21"/>
        <end position="257"/>
    </location>
</feature>
<evidence type="ECO:0000256" key="1">
    <source>
        <dbReference type="SAM" id="SignalP"/>
    </source>
</evidence>
<dbReference type="PROSITE" id="PS51257">
    <property type="entry name" value="PROKAR_LIPOPROTEIN"/>
    <property type="match status" value="1"/>
</dbReference>
<proteinExistence type="predicted"/>
<name>A0A431WFU1_9GAMM</name>
<keyword evidence="3" id="KW-1185">Reference proteome</keyword>
<dbReference type="RefSeq" id="WP_126503528.1">
    <property type="nucleotide sequence ID" value="NZ_RXNV01000001.1"/>
</dbReference>
<sequence length="257" mass="27759">MKSPLLTACMASCISTILIACGGGGASSEATTTPNSSSKHEFRADVINFITASDTARLNSKVDLFYKNAGIDEAEIASNVDYLQKLRSSSFGWEGLAKANLIFSVKDSFNNQSVLSTTTMEFSSAQPEFFLLAMGRTSGLERRTLHRVNKLEGVLNSYRFIHANAISPGGVDIYSVDTQQALVLNLSYKQTSSVHVYDAGLAQTAIIVIPAGTQPSFSNTSNYLLQTSLSHLDSNHLNVLVADPDSPSNWSLKQFSE</sequence>
<organism evidence="2 3">
    <name type="scientific">Shewanella atlantica</name>
    <dbReference type="NCBI Taxonomy" id="271099"/>
    <lineage>
        <taxon>Bacteria</taxon>
        <taxon>Pseudomonadati</taxon>
        <taxon>Pseudomonadota</taxon>
        <taxon>Gammaproteobacteria</taxon>
        <taxon>Alteromonadales</taxon>
        <taxon>Shewanellaceae</taxon>
        <taxon>Shewanella</taxon>
    </lineage>
</organism>
<protein>
    <recommendedName>
        <fullName evidence="4">Lipoprotein</fullName>
    </recommendedName>
</protein>
<keyword evidence="1" id="KW-0732">Signal</keyword>
<feature type="signal peptide" evidence="1">
    <location>
        <begin position="1"/>
        <end position="20"/>
    </location>
</feature>
<evidence type="ECO:0000313" key="3">
    <source>
        <dbReference type="Proteomes" id="UP000282060"/>
    </source>
</evidence>
<accession>A0A431WFU1</accession>
<dbReference type="EMBL" id="RXNV01000001">
    <property type="protein sequence ID" value="RTR34363.1"/>
    <property type="molecule type" value="Genomic_DNA"/>
</dbReference>